<dbReference type="PANTHER" id="PTHR43228:SF1">
    <property type="entry name" value="TWO-COMPONENT RESPONSE REGULATOR ARR22"/>
    <property type="match status" value="1"/>
</dbReference>
<dbReference type="PROSITE" id="PS50110">
    <property type="entry name" value="RESPONSE_REGULATORY"/>
    <property type="match status" value="1"/>
</dbReference>
<dbReference type="Gene3D" id="3.40.50.2300">
    <property type="match status" value="1"/>
</dbReference>
<evidence type="ECO:0000313" key="3">
    <source>
        <dbReference type="EMBL" id="AIG98127.1"/>
    </source>
</evidence>
<dbReference type="InterPro" id="IPR011006">
    <property type="entry name" value="CheY-like_superfamily"/>
</dbReference>
<evidence type="ECO:0000313" key="4">
    <source>
        <dbReference type="Proteomes" id="UP000028501"/>
    </source>
</evidence>
<dbReference type="Proteomes" id="UP000028501">
    <property type="component" value="Chromosome"/>
</dbReference>
<protein>
    <submittedName>
        <fullName evidence="3">Response regulator</fullName>
    </submittedName>
</protein>
<evidence type="ECO:0000259" key="2">
    <source>
        <dbReference type="PROSITE" id="PS50110"/>
    </source>
</evidence>
<name>A0A075WEI0_ARCFL</name>
<sequence length="128" mass="14489">MKGKGGSMKPRVMIVEDDLAVLEALKLMLEDYYEVIVALNGREAIALYEKFRPDIVLMDISMPEVDGVEATKAILQKDPKAVILCVTAFAAHRGQEILDAGAREIIEKPFTRKYLLDRIEHYLQKQKV</sequence>
<dbReference type="KEGG" id="afg:AFULGI_00013540"/>
<dbReference type="SUPFAM" id="SSF52172">
    <property type="entry name" value="CheY-like"/>
    <property type="match status" value="1"/>
</dbReference>
<dbReference type="AlphaFoldDB" id="A0A075WEI0"/>
<dbReference type="EMBL" id="CP006577">
    <property type="protein sequence ID" value="AIG98127.1"/>
    <property type="molecule type" value="Genomic_DNA"/>
</dbReference>
<dbReference type="PANTHER" id="PTHR43228">
    <property type="entry name" value="TWO-COMPONENT RESPONSE REGULATOR"/>
    <property type="match status" value="1"/>
</dbReference>
<feature type="modified residue" description="4-aspartylphosphate" evidence="1">
    <location>
        <position position="59"/>
    </location>
</feature>
<dbReference type="GO" id="GO:0000160">
    <property type="term" value="P:phosphorelay signal transduction system"/>
    <property type="evidence" value="ECO:0007669"/>
    <property type="project" value="InterPro"/>
</dbReference>
<keyword evidence="1" id="KW-0597">Phosphoprotein</keyword>
<dbReference type="InterPro" id="IPR001789">
    <property type="entry name" value="Sig_transdc_resp-reg_receiver"/>
</dbReference>
<feature type="domain" description="Response regulatory" evidence="2">
    <location>
        <begin position="11"/>
        <end position="123"/>
    </location>
</feature>
<gene>
    <name evidence="3" type="ORF">AFULGI_00013540</name>
</gene>
<dbReference type="SMART" id="SM00448">
    <property type="entry name" value="REC"/>
    <property type="match status" value="1"/>
</dbReference>
<organism evidence="3 4">
    <name type="scientific">Archaeoglobus fulgidus DSM 8774</name>
    <dbReference type="NCBI Taxonomy" id="1344584"/>
    <lineage>
        <taxon>Archaea</taxon>
        <taxon>Methanobacteriati</taxon>
        <taxon>Methanobacteriota</taxon>
        <taxon>Archaeoglobi</taxon>
        <taxon>Archaeoglobales</taxon>
        <taxon>Archaeoglobaceae</taxon>
        <taxon>Archaeoglobus</taxon>
    </lineage>
</organism>
<dbReference type="InterPro" id="IPR052048">
    <property type="entry name" value="ST_Response_Regulator"/>
</dbReference>
<dbReference type="Pfam" id="PF00072">
    <property type="entry name" value="Response_reg"/>
    <property type="match status" value="1"/>
</dbReference>
<accession>A0A075WEI0</accession>
<proteinExistence type="predicted"/>
<reference evidence="3 4" key="1">
    <citation type="submission" date="2013-07" db="EMBL/GenBank/DDBJ databases">
        <title>Genome of Archaeoglobus fulgidus.</title>
        <authorList>
            <person name="Fiebig A."/>
            <person name="Birkeland N.-K."/>
        </authorList>
    </citation>
    <scope>NUCLEOTIDE SEQUENCE [LARGE SCALE GENOMIC DNA]</scope>
    <source>
        <strain evidence="3 4">DSM 8774</strain>
    </source>
</reference>
<dbReference type="HOGENOM" id="CLU_000445_69_15_2"/>
<evidence type="ECO:0000256" key="1">
    <source>
        <dbReference type="PROSITE-ProRule" id="PRU00169"/>
    </source>
</evidence>